<dbReference type="GO" id="GO:0022857">
    <property type="term" value="F:transmembrane transporter activity"/>
    <property type="evidence" value="ECO:0007669"/>
    <property type="project" value="InterPro"/>
</dbReference>
<feature type="transmembrane region" description="Helical" evidence="5">
    <location>
        <begin position="319"/>
        <end position="337"/>
    </location>
</feature>
<evidence type="ECO:0000256" key="4">
    <source>
        <dbReference type="ARBA" id="ARBA00023136"/>
    </source>
</evidence>
<dbReference type="EMBL" id="CP029788">
    <property type="protein sequence ID" value="AWT47376.1"/>
    <property type="molecule type" value="Genomic_DNA"/>
</dbReference>
<keyword evidence="2 5" id="KW-0812">Transmembrane</keyword>
<dbReference type="AlphaFoldDB" id="A0A2U9PC97"/>
<feature type="transmembrane region" description="Helical" evidence="5">
    <location>
        <begin position="148"/>
        <end position="167"/>
    </location>
</feature>
<dbReference type="OrthoDB" id="4484751at2"/>
<sequence>MVVSMMQTLVVPILGIIQNDLHAGTASVSWVTTATLLSAAVFTPLLGRFGDQHGKKATLVGVLLVMVAGSVLAATTTSLTWLIVGRVMQGAATAIFPLALSVLREEIDPVKLPGAMALVSGTLAFGSGLALVGAGLLTRGADPDYHRVFWLAVALAVVALAGVWFAVPASRTATGGRTDWLGAATLGALLVLLLLPVSQGHEWGWTSGRTLGSFAGAAVMAAVWVVTESRVKEPMVDMKMFTHRPVLFTNLAGLLLGFAMFAQFIGVSYLVQMPEDIAGYGFGASVLRASVVYLLPTTLVSLVGSQFGGVLVGRLGARVTLAAGACFGVVGFTWLTVAHETSASVIGAGMVIGLAISFGYAAMPALIVASVPAHQSGIANGINSISRSVGSAVASAVITTLLASKTIRLPHGMPALPQESQFTIGFAIAGAAFALVVAVSLVGIKSAHAPRTPVLRKAAESRTPAVLDQQSR</sequence>
<feature type="transmembrane region" description="Helical" evidence="5">
    <location>
        <begin position="115"/>
        <end position="136"/>
    </location>
</feature>
<organism evidence="7 8">
    <name type="scientific">Streptomyces actuosus</name>
    <dbReference type="NCBI Taxonomy" id="1885"/>
    <lineage>
        <taxon>Bacteria</taxon>
        <taxon>Bacillati</taxon>
        <taxon>Actinomycetota</taxon>
        <taxon>Actinomycetes</taxon>
        <taxon>Kitasatosporales</taxon>
        <taxon>Streptomycetaceae</taxon>
        <taxon>Streptomyces</taxon>
    </lineage>
</organism>
<feature type="transmembrane region" description="Helical" evidence="5">
    <location>
        <begin position="247"/>
        <end position="271"/>
    </location>
</feature>
<name>A0A2U9PC97_STRAS</name>
<proteinExistence type="predicted"/>
<evidence type="ECO:0000256" key="2">
    <source>
        <dbReference type="ARBA" id="ARBA00022692"/>
    </source>
</evidence>
<dbReference type="GO" id="GO:0005886">
    <property type="term" value="C:plasma membrane"/>
    <property type="evidence" value="ECO:0007669"/>
    <property type="project" value="UniProtKB-SubCell"/>
</dbReference>
<dbReference type="SUPFAM" id="SSF103473">
    <property type="entry name" value="MFS general substrate transporter"/>
    <property type="match status" value="1"/>
</dbReference>
<evidence type="ECO:0000259" key="6">
    <source>
        <dbReference type="PROSITE" id="PS50850"/>
    </source>
</evidence>
<dbReference type="KEGG" id="sact:DMT42_01070"/>
<gene>
    <name evidence="7" type="ORF">DMT42_01070</name>
</gene>
<evidence type="ECO:0000256" key="1">
    <source>
        <dbReference type="ARBA" id="ARBA00004651"/>
    </source>
</evidence>
<reference evidence="7 8" key="1">
    <citation type="submission" date="2018-06" db="EMBL/GenBank/DDBJ databases">
        <title>The complete genome sequence of a nosiheptide producer Streptomyces actuosus ATCC 25421: deducing the ability of producing a new class III lantibiotics.</title>
        <authorList>
            <person name="Liu W."/>
            <person name="Sun F."/>
            <person name="Hu Y."/>
        </authorList>
    </citation>
    <scope>NUCLEOTIDE SEQUENCE [LARGE SCALE GENOMIC DNA]</scope>
    <source>
        <strain evidence="7 8">ATCC 25421</strain>
    </source>
</reference>
<dbReference type="InterPro" id="IPR036259">
    <property type="entry name" value="MFS_trans_sf"/>
</dbReference>
<dbReference type="InterPro" id="IPR011701">
    <property type="entry name" value="MFS"/>
</dbReference>
<evidence type="ECO:0000313" key="7">
    <source>
        <dbReference type="EMBL" id="AWT47376.1"/>
    </source>
</evidence>
<feature type="transmembrane region" description="Helical" evidence="5">
    <location>
        <begin position="179"/>
        <end position="198"/>
    </location>
</feature>
<feature type="transmembrane region" description="Helical" evidence="5">
    <location>
        <begin position="385"/>
        <end position="404"/>
    </location>
</feature>
<dbReference type="Gene3D" id="1.20.1250.20">
    <property type="entry name" value="MFS general substrate transporter like domains"/>
    <property type="match status" value="2"/>
</dbReference>
<evidence type="ECO:0000313" key="8">
    <source>
        <dbReference type="Proteomes" id="UP000247634"/>
    </source>
</evidence>
<feature type="transmembrane region" description="Helical" evidence="5">
    <location>
        <begin position="424"/>
        <end position="444"/>
    </location>
</feature>
<evidence type="ECO:0000256" key="3">
    <source>
        <dbReference type="ARBA" id="ARBA00022989"/>
    </source>
</evidence>
<evidence type="ECO:0000256" key="5">
    <source>
        <dbReference type="SAM" id="Phobius"/>
    </source>
</evidence>
<feature type="transmembrane region" description="Helical" evidence="5">
    <location>
        <begin position="291"/>
        <end position="312"/>
    </location>
</feature>
<keyword evidence="8" id="KW-1185">Reference proteome</keyword>
<dbReference type="PROSITE" id="PS50850">
    <property type="entry name" value="MFS"/>
    <property type="match status" value="1"/>
</dbReference>
<dbReference type="Proteomes" id="UP000247634">
    <property type="component" value="Chromosome"/>
</dbReference>
<keyword evidence="4 5" id="KW-0472">Membrane</keyword>
<dbReference type="PANTHER" id="PTHR23501:SF197">
    <property type="entry name" value="COMD"/>
    <property type="match status" value="1"/>
</dbReference>
<accession>A0A2U9PC97</accession>
<protein>
    <submittedName>
        <fullName evidence="7">MFS transporter</fullName>
    </submittedName>
</protein>
<comment type="subcellular location">
    <subcellularLocation>
        <location evidence="1">Cell membrane</location>
        <topology evidence="1">Multi-pass membrane protein</topology>
    </subcellularLocation>
</comment>
<feature type="transmembrane region" description="Helical" evidence="5">
    <location>
        <begin position="58"/>
        <end position="75"/>
    </location>
</feature>
<dbReference type="InterPro" id="IPR020846">
    <property type="entry name" value="MFS_dom"/>
</dbReference>
<dbReference type="PANTHER" id="PTHR23501">
    <property type="entry name" value="MAJOR FACILITATOR SUPERFAMILY"/>
    <property type="match status" value="1"/>
</dbReference>
<feature type="transmembrane region" description="Helical" evidence="5">
    <location>
        <begin position="81"/>
        <end position="103"/>
    </location>
</feature>
<dbReference type="Pfam" id="PF07690">
    <property type="entry name" value="MFS_1"/>
    <property type="match status" value="1"/>
</dbReference>
<feature type="domain" description="Major facilitator superfamily (MFS) profile" evidence="6">
    <location>
        <begin position="1"/>
        <end position="448"/>
    </location>
</feature>
<feature type="transmembrane region" description="Helical" evidence="5">
    <location>
        <begin position="28"/>
        <end position="46"/>
    </location>
</feature>
<feature type="transmembrane region" description="Helical" evidence="5">
    <location>
        <begin position="210"/>
        <end position="227"/>
    </location>
</feature>
<dbReference type="CDD" id="cd17504">
    <property type="entry name" value="MFS_MMR_MDR_like"/>
    <property type="match status" value="1"/>
</dbReference>
<feature type="transmembrane region" description="Helical" evidence="5">
    <location>
        <begin position="343"/>
        <end position="373"/>
    </location>
</feature>
<keyword evidence="3 5" id="KW-1133">Transmembrane helix</keyword>